<feature type="compositionally biased region" description="Polar residues" evidence="2">
    <location>
        <begin position="716"/>
        <end position="728"/>
    </location>
</feature>
<feature type="compositionally biased region" description="Polar residues" evidence="2">
    <location>
        <begin position="141"/>
        <end position="152"/>
    </location>
</feature>
<feature type="region of interest" description="Disordered" evidence="2">
    <location>
        <begin position="809"/>
        <end position="828"/>
    </location>
</feature>
<evidence type="ECO:0000256" key="2">
    <source>
        <dbReference type="SAM" id="MobiDB-lite"/>
    </source>
</evidence>
<feature type="compositionally biased region" description="Polar residues" evidence="2">
    <location>
        <begin position="343"/>
        <end position="359"/>
    </location>
</feature>
<dbReference type="PANTHER" id="PTHR15718">
    <property type="entry name" value="G PROTEIN-REGULATED INDUCER OF NEURITE OUTGROWTH C-TERMINAL DOMAIN-CONTAINING PROTEIN"/>
    <property type="match status" value="1"/>
</dbReference>
<feature type="compositionally biased region" description="Polar residues" evidence="2">
    <location>
        <begin position="265"/>
        <end position="332"/>
    </location>
</feature>
<dbReference type="GO" id="GO:0005886">
    <property type="term" value="C:plasma membrane"/>
    <property type="evidence" value="ECO:0007669"/>
    <property type="project" value="TreeGrafter"/>
</dbReference>
<feature type="compositionally biased region" description="Polar residues" evidence="2">
    <location>
        <begin position="114"/>
        <end position="131"/>
    </location>
</feature>
<feature type="region of interest" description="Disordered" evidence="2">
    <location>
        <begin position="52"/>
        <end position="172"/>
    </location>
</feature>
<feature type="compositionally biased region" description="Polar residues" evidence="2">
    <location>
        <begin position="85"/>
        <end position="100"/>
    </location>
</feature>
<feature type="region of interest" description="Disordered" evidence="2">
    <location>
        <begin position="896"/>
        <end position="947"/>
    </location>
</feature>
<feature type="region of interest" description="Disordered" evidence="2">
    <location>
        <begin position="701"/>
        <end position="790"/>
    </location>
</feature>
<reference evidence="4 5" key="1">
    <citation type="submission" date="2024-01" db="EMBL/GenBank/DDBJ databases">
        <authorList>
            <person name="Alioto T."/>
            <person name="Alioto T."/>
            <person name="Gomez Garrido J."/>
        </authorList>
    </citation>
    <scope>NUCLEOTIDE SEQUENCE [LARGE SCALE GENOMIC DNA]</scope>
</reference>
<dbReference type="EMBL" id="CAWUFR010000367">
    <property type="protein sequence ID" value="CAK6976832.1"/>
    <property type="molecule type" value="Genomic_DNA"/>
</dbReference>
<name>A0AAV1Q1N3_SCOSC</name>
<feature type="compositionally biased region" description="Polar residues" evidence="2">
    <location>
        <begin position="597"/>
        <end position="614"/>
    </location>
</feature>
<dbReference type="InterPro" id="IPR032745">
    <property type="entry name" value="GRIN_C"/>
</dbReference>
<accession>A0AAV1Q1N3</accession>
<protein>
    <submittedName>
        <fullName evidence="4">Mucin-5AC</fullName>
    </submittedName>
</protein>
<dbReference type="GO" id="GO:0031175">
    <property type="term" value="P:neuron projection development"/>
    <property type="evidence" value="ECO:0007669"/>
    <property type="project" value="TreeGrafter"/>
</dbReference>
<comment type="function">
    <text evidence="1">May be involved in neurite outgrowth.</text>
</comment>
<feature type="compositionally biased region" description="Low complexity" evidence="2">
    <location>
        <begin position="464"/>
        <end position="473"/>
    </location>
</feature>
<keyword evidence="5" id="KW-1185">Reference proteome</keyword>
<proteinExistence type="predicted"/>
<feature type="compositionally biased region" description="Polar residues" evidence="2">
    <location>
        <begin position="540"/>
        <end position="550"/>
    </location>
</feature>
<dbReference type="PANTHER" id="PTHR15718:SF3">
    <property type="entry name" value="G PROTEIN-REGULATED INDUCER OF NEURITE OUTGROWTH C-TERMINAL DOMAIN-CONTAINING PROTEIN"/>
    <property type="match status" value="1"/>
</dbReference>
<evidence type="ECO:0000313" key="4">
    <source>
        <dbReference type="EMBL" id="CAK6976832.1"/>
    </source>
</evidence>
<feature type="compositionally biased region" description="Basic and acidic residues" evidence="2">
    <location>
        <begin position="924"/>
        <end position="947"/>
    </location>
</feature>
<dbReference type="AlphaFoldDB" id="A0AAV1Q1N3"/>
<feature type="compositionally biased region" description="Low complexity" evidence="2">
    <location>
        <begin position="522"/>
        <end position="538"/>
    </location>
</feature>
<dbReference type="Pfam" id="PF15235">
    <property type="entry name" value="GRIN_C"/>
    <property type="match status" value="1"/>
</dbReference>
<feature type="compositionally biased region" description="Basic and acidic residues" evidence="2">
    <location>
        <begin position="733"/>
        <end position="750"/>
    </location>
</feature>
<gene>
    <name evidence="4" type="ORF">FSCOSCO3_A035998</name>
</gene>
<feature type="domain" description="G protein-regulated inducer of neurite outgrowth C-terminal" evidence="3">
    <location>
        <begin position="923"/>
        <end position="1012"/>
    </location>
</feature>
<feature type="compositionally biased region" description="Polar residues" evidence="2">
    <location>
        <begin position="248"/>
        <end position="257"/>
    </location>
</feature>
<evidence type="ECO:0000313" key="5">
    <source>
        <dbReference type="Proteomes" id="UP001314229"/>
    </source>
</evidence>
<evidence type="ECO:0000259" key="3">
    <source>
        <dbReference type="Pfam" id="PF15235"/>
    </source>
</evidence>
<evidence type="ECO:0000256" key="1">
    <source>
        <dbReference type="ARBA" id="ARBA00002358"/>
    </source>
</evidence>
<feature type="compositionally biased region" description="Low complexity" evidence="2">
    <location>
        <begin position="496"/>
        <end position="509"/>
    </location>
</feature>
<feature type="compositionally biased region" description="Polar residues" evidence="2">
    <location>
        <begin position="389"/>
        <end position="398"/>
    </location>
</feature>
<feature type="compositionally biased region" description="Basic and acidic residues" evidence="2">
    <location>
        <begin position="903"/>
        <end position="913"/>
    </location>
</feature>
<comment type="caution">
    <text evidence="4">The sequence shown here is derived from an EMBL/GenBank/DDBJ whole genome shotgun (WGS) entry which is preliminary data.</text>
</comment>
<dbReference type="Proteomes" id="UP001314229">
    <property type="component" value="Unassembled WGS sequence"/>
</dbReference>
<organism evidence="4 5">
    <name type="scientific">Scomber scombrus</name>
    <name type="common">Atlantic mackerel</name>
    <name type="synonym">Scomber vernalis</name>
    <dbReference type="NCBI Taxonomy" id="13677"/>
    <lineage>
        <taxon>Eukaryota</taxon>
        <taxon>Metazoa</taxon>
        <taxon>Chordata</taxon>
        <taxon>Craniata</taxon>
        <taxon>Vertebrata</taxon>
        <taxon>Euteleostomi</taxon>
        <taxon>Actinopterygii</taxon>
        <taxon>Neopterygii</taxon>
        <taxon>Teleostei</taxon>
        <taxon>Neoteleostei</taxon>
        <taxon>Acanthomorphata</taxon>
        <taxon>Pelagiaria</taxon>
        <taxon>Scombriformes</taxon>
        <taxon>Scombridae</taxon>
        <taxon>Scomber</taxon>
    </lineage>
</organism>
<feature type="compositionally biased region" description="Basic and acidic residues" evidence="2">
    <location>
        <begin position="424"/>
        <end position="435"/>
    </location>
</feature>
<dbReference type="InterPro" id="IPR026646">
    <property type="entry name" value="GPRIN2-like/GPRIN3"/>
</dbReference>
<feature type="region of interest" description="Disordered" evidence="2">
    <location>
        <begin position="244"/>
        <end position="619"/>
    </location>
</feature>
<feature type="compositionally biased region" description="Polar residues" evidence="2">
    <location>
        <begin position="768"/>
        <end position="784"/>
    </location>
</feature>
<sequence>METSQNVSKRKKDVAQSECEIPGEVGLVQALCNTDPIVSKGAEPNFNLNLNLTSPSNPRLILHGGNKKDNGNTVDGGPGAKGAVTTETGKSASNLTTTVKSPGERDDLLRQKSRIPSLSRSQTAEASVNSKGEQRLKSPNPKHTPTLMTTSPKPHRLEQTTITSSPRTTERVKTQIVRSESASVMNPKPQIAATTGLTTKTTSKITVSLKMQTTRKEDGTQSPLTLHLPVSPKVYSQRGDLNVISPKLANQTPTINPKTPKPESANRTAKLNGQTRQDSRTNTSEMTTVGPKLQNQRSESALLSTKTTQPSSLSPKPSVQTKARTGNVSGSKENFECKDLSAVSGSKYSSNSKGTSASKDSLDAKTGSDSKASANLKTLGMGSRDSMDSKSGTASKISCGSKDSLDSKTGLNSKAYPNSKSRTGSRDSLDTKTDMGSKSVLGSNDDLDPKNLKTSPSCKPASELKLSSTSDKPSPTPSIFKASLVASGSKVDPAASISPSSSRTGLSGSKDNHLKTTGISAKPGSDPKASSDSSKPGPVRSSSKSTLADYSTSLTLSSASKSPGSGPGKGLSCGPSKDGQRSPSFAPGSSLMLGPLATSSPKTRTTVALTTRGGSTPEPAAVISVAVETSSTPHNTSLTRGLTFESITKTSVKPNAAIEEEHLKLPETKTAAAGGLVKSQGAMRGVDVTDKEGWSPADTTVPFIPLSKPGHLGDTNAITAGGNMSSWRPTGAESKKEEKKPERSKQKDGLVDSLSLSPSSPLLLPSTHPVSSKSIRETATMTDPSQRHHPQGVEWREVGVQVEVESVERSVSTSPSLHRGATTSSPIGSPSLQFDSLISPTVPSVSCVPAGQPPFQHVCKIDIELFSQSVLPSVVTDKAKSLPACLRTYSFQQSPTLASEPHLGPKEDRDRSADSIWEDEEEEEKAREQNEKDEIKEERDEVKPQEVAWDEKGMTWEVYGASVDLESLGTAIQSHLESKIQEQKKHIRTLRKSVCSDSSLRGYKVKKKRKRNGGILGCCRKAPAVAD</sequence>
<feature type="compositionally biased region" description="Polar residues" evidence="2">
    <location>
        <begin position="407"/>
        <end position="422"/>
    </location>
</feature>
<feature type="compositionally biased region" description="Low complexity" evidence="2">
    <location>
        <begin position="551"/>
        <end position="564"/>
    </location>
</feature>
<feature type="compositionally biased region" description="Low complexity" evidence="2">
    <location>
        <begin position="753"/>
        <end position="766"/>
    </location>
</feature>